<evidence type="ECO:0000313" key="4">
    <source>
        <dbReference type="Proteomes" id="UP000186313"/>
    </source>
</evidence>
<comment type="caution">
    <text evidence="3">The sequence shown here is derived from an EMBL/GenBank/DDBJ whole genome shotgun (WGS) entry which is preliminary data.</text>
</comment>
<keyword evidence="1" id="KW-0880">Kelch repeat</keyword>
<evidence type="ECO:0008006" key="5">
    <source>
        <dbReference type="Google" id="ProtNLM"/>
    </source>
</evidence>
<dbReference type="Pfam" id="PF24996">
    <property type="entry name" value="NANM"/>
    <property type="match status" value="1"/>
</dbReference>
<keyword evidence="2" id="KW-0677">Repeat</keyword>
<name>A0A1Q9HEM6_9VIBR</name>
<dbReference type="EMBL" id="MJMJ01000023">
    <property type="protein sequence ID" value="OLQ88185.1"/>
    <property type="molecule type" value="Genomic_DNA"/>
</dbReference>
<protein>
    <recommendedName>
        <fullName evidence="5">N-acetylneuraminic acid mutarotase</fullName>
    </recommendedName>
</protein>
<dbReference type="PANTHER" id="PTHR45632">
    <property type="entry name" value="LD33804P"/>
    <property type="match status" value="1"/>
</dbReference>
<dbReference type="InterPro" id="IPR019936">
    <property type="entry name" value="NanM_proteobact"/>
</dbReference>
<evidence type="ECO:0000256" key="2">
    <source>
        <dbReference type="ARBA" id="ARBA00022737"/>
    </source>
</evidence>
<dbReference type="STRING" id="1381081.BIY22_08445"/>
<gene>
    <name evidence="3" type="ORF">BIY22_08445</name>
</gene>
<dbReference type="AlphaFoldDB" id="A0A1Q9HEM6"/>
<evidence type="ECO:0000256" key="1">
    <source>
        <dbReference type="ARBA" id="ARBA00022441"/>
    </source>
</evidence>
<sequence>MKMQFLPLPPLPLGLKNGVAFSHHDSVFAGLGSLGEQWLMLDLDEQQHWQPKAPFPGVARNDAVCVPVRGGCYVFSGAGTTTELGYATVLVDGYYYDCQQDSWHLVTEDIPVGLLGGAGIAIDNSLYFVGGYNKVQFDGLMAQLSALERQASPDLKQATLVEFMSRPIEEYQWNQQIYRFDCKSQQWSRVAENPFQANCGAGVFRSDGTLTLVEGEVKPGLRSLHTKQLTFEAGQLTSSSYLPSIVEDDPKHEGLAGAFCGDVNGLWIVAGGAYFIGSQSNYRTEQYYSHQGLSKTFTDNVWCFDGCEWQHAGQLPQGCAYGAAVTTSQGMAMIGGESPQGDAMTECYLLI</sequence>
<dbReference type="InterPro" id="IPR056734">
    <property type="entry name" value="NANM"/>
</dbReference>
<reference evidence="3 4" key="1">
    <citation type="submission" date="2016-09" db="EMBL/GenBank/DDBJ databases">
        <title>Genomic Taxonomy of the Vibrionaceae.</title>
        <authorList>
            <person name="Gonzalez-Castillo A."/>
            <person name="Gomez-Gil B."/>
            <person name="Enciso-Ibarra K."/>
        </authorList>
    </citation>
    <scope>NUCLEOTIDE SEQUENCE [LARGE SCALE GENOMIC DNA]</scope>
    <source>
        <strain evidence="3 4">CAIM 703</strain>
    </source>
</reference>
<dbReference type="RefSeq" id="WP_075709353.1">
    <property type="nucleotide sequence ID" value="NZ_MJMJ01000023.1"/>
</dbReference>
<dbReference type="SUPFAM" id="SSF117281">
    <property type="entry name" value="Kelch motif"/>
    <property type="match status" value="1"/>
</dbReference>
<organism evidence="3 4">
    <name type="scientific">Vibrio panuliri</name>
    <dbReference type="NCBI Taxonomy" id="1381081"/>
    <lineage>
        <taxon>Bacteria</taxon>
        <taxon>Pseudomonadati</taxon>
        <taxon>Pseudomonadota</taxon>
        <taxon>Gammaproteobacteria</taxon>
        <taxon>Vibrionales</taxon>
        <taxon>Vibrionaceae</taxon>
        <taxon>Vibrio</taxon>
    </lineage>
</organism>
<dbReference type="OrthoDB" id="5857700at2"/>
<dbReference type="Gene3D" id="2.120.10.80">
    <property type="entry name" value="Kelch-type beta propeller"/>
    <property type="match status" value="2"/>
</dbReference>
<accession>A0A1Q9HEM6</accession>
<dbReference type="NCBIfam" id="TIGR03547">
    <property type="entry name" value="muta_rot_YjhT"/>
    <property type="match status" value="1"/>
</dbReference>
<dbReference type="Proteomes" id="UP000186313">
    <property type="component" value="Unassembled WGS sequence"/>
</dbReference>
<proteinExistence type="predicted"/>
<dbReference type="InterPro" id="IPR015915">
    <property type="entry name" value="Kelch-typ_b-propeller"/>
</dbReference>
<evidence type="ECO:0000313" key="3">
    <source>
        <dbReference type="EMBL" id="OLQ88185.1"/>
    </source>
</evidence>